<dbReference type="Proteomes" id="UP000481517">
    <property type="component" value="Unassembled WGS sequence"/>
</dbReference>
<sequence length="435" mass="49213">MNILVIGQCTLHWGRMEFGNIGNFYIMEPFFRELHKTFDNAKIKTTMQFSDRFQSDEKVESLPLEHYYAWRDNELELVQREIEISEGFKSTGALSETTLFLDAVQWADLVIDFSGDIWGDNANFLGQDRFEVGLLKDQVVKNLGKPLVMLAGSPGPFTNERTKELAKSVYKQFDLVTNREPISTDLLESWGFDVSRTHSLACPAFMFEPASGDKVKKLLAKEGLDKVARTKPVVGFILCGWNFESGPFDKWPRGDEEYTVFAEAVEYITETLGASVCLMSHSNGFDVPPAPFELKHGRDYPIMKQLEHVLMERAISKDFFMLNDVYDAWETKAIVASFDMLVSGRIHAAVAGLSQHVPTVIIDYGHEPKAHKLMGFATVAGAQEYVSDPCDVNDLKEKVAKCWGNLDDYRARLIVDIPKVHELGRKNFKLAKDVL</sequence>
<keyword evidence="3" id="KW-1185">Reference proteome</keyword>
<evidence type="ECO:0000259" key="1">
    <source>
        <dbReference type="Pfam" id="PF04230"/>
    </source>
</evidence>
<feature type="domain" description="Polysaccharide pyruvyl transferase" evidence="1">
    <location>
        <begin position="20"/>
        <end position="366"/>
    </location>
</feature>
<evidence type="ECO:0000313" key="3">
    <source>
        <dbReference type="Proteomes" id="UP000481517"/>
    </source>
</evidence>
<dbReference type="Pfam" id="PF04230">
    <property type="entry name" value="PS_pyruv_trans"/>
    <property type="match status" value="1"/>
</dbReference>
<accession>A0A6S6WME0</accession>
<name>A0A6S6WME0_9GAMM</name>
<evidence type="ECO:0000313" key="2">
    <source>
        <dbReference type="EMBL" id="CAB0151206.1"/>
    </source>
</evidence>
<protein>
    <recommendedName>
        <fullName evidence="1">Polysaccharide pyruvyl transferase domain-containing protein</fullName>
    </recommendedName>
</protein>
<dbReference type="PANTHER" id="PTHR36836:SF1">
    <property type="entry name" value="COLANIC ACID BIOSYNTHESIS PROTEIN WCAK"/>
    <property type="match status" value="1"/>
</dbReference>
<organism evidence="2 3">
    <name type="scientific">Pseudidiomarina piscicola</name>
    <dbReference type="NCBI Taxonomy" id="2614830"/>
    <lineage>
        <taxon>Bacteria</taxon>
        <taxon>Pseudomonadati</taxon>
        <taxon>Pseudomonadota</taxon>
        <taxon>Gammaproteobacteria</taxon>
        <taxon>Alteromonadales</taxon>
        <taxon>Idiomarinaceae</taxon>
        <taxon>Pseudidiomarina</taxon>
    </lineage>
</organism>
<dbReference type="EMBL" id="CADCXY010000003">
    <property type="protein sequence ID" value="CAB0151206.1"/>
    <property type="molecule type" value="Genomic_DNA"/>
</dbReference>
<reference evidence="2 3" key="1">
    <citation type="submission" date="2020-02" db="EMBL/GenBank/DDBJ databases">
        <authorList>
            <person name="Rodrigo-Torres L."/>
            <person name="Arahal R. D."/>
            <person name="Lucena T."/>
        </authorList>
    </citation>
    <scope>NUCLEOTIDE SEQUENCE [LARGE SCALE GENOMIC DNA]</scope>
    <source>
        <strain evidence="2 3">CECT 9734</strain>
    </source>
</reference>
<proteinExistence type="predicted"/>
<dbReference type="RefSeq" id="WP_173920593.1">
    <property type="nucleotide sequence ID" value="NZ_CADCXY010000003.1"/>
</dbReference>
<dbReference type="InterPro" id="IPR007345">
    <property type="entry name" value="Polysacch_pyruvyl_Trfase"/>
</dbReference>
<dbReference type="AlphaFoldDB" id="A0A6S6WME0"/>
<dbReference type="PANTHER" id="PTHR36836">
    <property type="entry name" value="COLANIC ACID BIOSYNTHESIS PROTEIN WCAK"/>
    <property type="match status" value="1"/>
</dbReference>
<gene>
    <name evidence="2" type="ORF">PSI9734_01619</name>
</gene>